<accession>A0A1X7TK92</accession>
<organism evidence="2">
    <name type="scientific">Amphimedon queenslandica</name>
    <name type="common">Sponge</name>
    <dbReference type="NCBI Taxonomy" id="400682"/>
    <lineage>
        <taxon>Eukaryota</taxon>
        <taxon>Metazoa</taxon>
        <taxon>Porifera</taxon>
        <taxon>Demospongiae</taxon>
        <taxon>Heteroscleromorpha</taxon>
        <taxon>Haplosclerida</taxon>
        <taxon>Niphatidae</taxon>
        <taxon>Amphimedon</taxon>
    </lineage>
</organism>
<feature type="signal peptide" evidence="1">
    <location>
        <begin position="1"/>
        <end position="26"/>
    </location>
</feature>
<protein>
    <submittedName>
        <fullName evidence="2">Uncharacterized protein</fullName>
    </submittedName>
</protein>
<proteinExistence type="predicted"/>
<feature type="chain" id="PRO_5012146334" evidence="1">
    <location>
        <begin position="27"/>
        <end position="52"/>
    </location>
</feature>
<name>A0A1X7TK92_AMPQE</name>
<dbReference type="InParanoid" id="A0A1X7TK92"/>
<evidence type="ECO:0000256" key="1">
    <source>
        <dbReference type="SAM" id="SignalP"/>
    </source>
</evidence>
<dbReference type="AlphaFoldDB" id="A0A1X7TK92"/>
<evidence type="ECO:0000313" key="2">
    <source>
        <dbReference type="EnsemblMetazoa" id="Aqu2.1.15307_001"/>
    </source>
</evidence>
<dbReference type="EnsemblMetazoa" id="Aqu2.1.15307_001">
    <property type="protein sequence ID" value="Aqu2.1.15307_001"/>
    <property type="gene ID" value="Aqu2.1.15307"/>
</dbReference>
<reference evidence="2" key="1">
    <citation type="submission" date="2017-05" db="UniProtKB">
        <authorList>
            <consortium name="EnsemblMetazoa"/>
        </authorList>
    </citation>
    <scope>IDENTIFICATION</scope>
</reference>
<sequence length="52" mass="5885">MEQRLISRVQAFMKLIVLPLVQRALAGQTINFLANVSKVYNSLPRPLNSELC</sequence>
<keyword evidence="1" id="KW-0732">Signal</keyword>